<evidence type="ECO:0000256" key="3">
    <source>
        <dbReference type="ARBA" id="ARBA00022475"/>
    </source>
</evidence>
<dbReference type="GO" id="GO:0009401">
    <property type="term" value="P:phosphoenolpyruvate-dependent sugar phosphotransferase system"/>
    <property type="evidence" value="ECO:0007669"/>
    <property type="project" value="InterPro"/>
</dbReference>
<dbReference type="InterPro" id="IPR003352">
    <property type="entry name" value="PTS_EIIC"/>
</dbReference>
<dbReference type="PRINTS" id="PR00342">
    <property type="entry name" value="RHESUSRHD"/>
</dbReference>
<evidence type="ECO:0000256" key="1">
    <source>
        <dbReference type="ARBA" id="ARBA00004651"/>
    </source>
</evidence>
<evidence type="ECO:0000256" key="6">
    <source>
        <dbReference type="ARBA" id="ARBA00022989"/>
    </source>
</evidence>
<evidence type="ECO:0000256" key="8">
    <source>
        <dbReference type="SAM" id="Phobius"/>
    </source>
</evidence>
<keyword evidence="7 8" id="KW-0472">Membrane</keyword>
<keyword evidence="13" id="KW-1185">Reference proteome</keyword>
<keyword evidence="2" id="KW-0813">Transport</keyword>
<evidence type="ECO:0000313" key="13">
    <source>
        <dbReference type="Proteomes" id="UP000199047"/>
    </source>
</evidence>
<evidence type="ECO:0000313" key="12">
    <source>
        <dbReference type="Proteomes" id="UP000198868"/>
    </source>
</evidence>
<dbReference type="Pfam" id="PF13303">
    <property type="entry name" value="PTS_EIIC_2"/>
    <property type="match status" value="1"/>
</dbReference>
<organism evidence="11 12">
    <name type="scientific">Leuconostoc inhae</name>
    <dbReference type="NCBI Taxonomy" id="178001"/>
    <lineage>
        <taxon>Bacteria</taxon>
        <taxon>Bacillati</taxon>
        <taxon>Bacillota</taxon>
        <taxon>Bacilli</taxon>
        <taxon>Lactobacillales</taxon>
        <taxon>Lactobacillaceae</taxon>
        <taxon>Leuconostoc</taxon>
    </lineage>
</organism>
<feature type="transmembrane region" description="Helical" evidence="8">
    <location>
        <begin position="185"/>
        <end position="203"/>
    </location>
</feature>
<comment type="subcellular location">
    <subcellularLocation>
        <location evidence="1">Cell membrane</location>
        <topology evidence="1">Multi-pass membrane protein</topology>
    </subcellularLocation>
</comment>
<feature type="transmembrane region" description="Helical" evidence="8">
    <location>
        <begin position="295"/>
        <end position="313"/>
    </location>
</feature>
<dbReference type="AlphaFoldDB" id="A0AAN2UIC8"/>
<proteinExistence type="predicted"/>
<feature type="transmembrane region" description="Helical" evidence="8">
    <location>
        <begin position="215"/>
        <end position="239"/>
    </location>
</feature>
<dbReference type="Proteomes" id="UP000199047">
    <property type="component" value="Unassembled WGS sequence"/>
</dbReference>
<reference evidence="12 13" key="1">
    <citation type="submission" date="2015-12" db="EMBL/GenBank/DDBJ databases">
        <authorList>
            <person name="Andreevskaya M."/>
        </authorList>
    </citation>
    <scope>NUCLEOTIDE SEQUENCE [LARGE SCALE GENOMIC DNA]</scope>
    <source>
        <strain evidence="10 13">KSL4-2</strain>
        <strain evidence="11 12">PL111</strain>
    </source>
</reference>
<evidence type="ECO:0000256" key="2">
    <source>
        <dbReference type="ARBA" id="ARBA00022448"/>
    </source>
</evidence>
<sequence length="360" mass="37347">MTSTIIHATKMNQNSNGAQIKKFIVDVLNGTSLGIVITLIPSALVSQLLLLFTGMPIATKIGFMTTLIQSTLPIVAGFSVGQIFKLSAIDSGSIALAMFVSSGVVTQTKTGMLISGTGVILNILLIAVLATALVKTTTNMFGHLKMLLQPLFVLLVAGGIGLITLGPLRQVQTLIGEAVAYATDLTPLLLGALLGGIFAFLIVSPLSSVGIAMAINLTGVGSGAANAGIVVASFTLAAMGSRVNPIGATLAHFIGSPKIQMANMLTKPKLFIPTTIGAMIMGMVATILDIKGTPFSAGFGFSGLIGPLTAYSISDKSLLAIISVLLTFLILPIAISFTLKWLFMTKFKLIHSEDLKLTLS</sequence>
<dbReference type="EMBL" id="FBTB01000003">
    <property type="protein sequence ID" value="CUW04226.1"/>
    <property type="molecule type" value="Genomic_DNA"/>
</dbReference>
<keyword evidence="4" id="KW-0762">Sugar transport</keyword>
<feature type="transmembrane region" description="Helical" evidence="8">
    <location>
        <begin position="270"/>
        <end position="288"/>
    </location>
</feature>
<feature type="transmembrane region" description="Helical" evidence="8">
    <location>
        <begin position="319"/>
        <end position="343"/>
    </location>
</feature>
<dbReference type="EMBL" id="FBTU01000023">
    <property type="protein sequence ID" value="CUW15889.1"/>
    <property type="molecule type" value="Genomic_DNA"/>
</dbReference>
<accession>A0AAN2UIC8</accession>
<evidence type="ECO:0000259" key="9">
    <source>
        <dbReference type="Pfam" id="PF13303"/>
    </source>
</evidence>
<dbReference type="GO" id="GO:0008982">
    <property type="term" value="F:protein-N(PI)-phosphohistidine-sugar phosphotransferase activity"/>
    <property type="evidence" value="ECO:0007669"/>
    <property type="project" value="InterPro"/>
</dbReference>
<evidence type="ECO:0000256" key="7">
    <source>
        <dbReference type="ARBA" id="ARBA00023136"/>
    </source>
</evidence>
<gene>
    <name evidence="10" type="ORF">KSL4_0980</name>
    <name evidence="11" type="ORF">PL111_0953</name>
</gene>
<protein>
    <submittedName>
        <fullName evidence="10 11">Membrane protein</fullName>
    </submittedName>
</protein>
<keyword evidence="6 8" id="KW-1133">Transmembrane helix</keyword>
<dbReference type="Proteomes" id="UP000198868">
    <property type="component" value="Unassembled WGS sequence"/>
</dbReference>
<keyword evidence="5 8" id="KW-0812">Transmembrane</keyword>
<feature type="transmembrane region" description="Helical" evidence="8">
    <location>
        <begin position="33"/>
        <end position="53"/>
    </location>
</feature>
<dbReference type="GO" id="GO:0005886">
    <property type="term" value="C:plasma membrane"/>
    <property type="evidence" value="ECO:0007669"/>
    <property type="project" value="UniProtKB-SubCell"/>
</dbReference>
<evidence type="ECO:0000313" key="11">
    <source>
        <dbReference type="EMBL" id="CUW15889.1"/>
    </source>
</evidence>
<dbReference type="InterPro" id="IPR002229">
    <property type="entry name" value="RhesusRHD"/>
</dbReference>
<name>A0AAN2UIC8_9LACO</name>
<evidence type="ECO:0000256" key="4">
    <source>
        <dbReference type="ARBA" id="ARBA00022597"/>
    </source>
</evidence>
<evidence type="ECO:0000313" key="10">
    <source>
        <dbReference type="EMBL" id="CUW04226.1"/>
    </source>
</evidence>
<keyword evidence="3" id="KW-1003">Cell membrane</keyword>
<feature type="domain" description="Phosphotransferase system EIIC" evidence="9">
    <location>
        <begin position="26"/>
        <end position="357"/>
    </location>
</feature>
<feature type="transmembrane region" description="Helical" evidence="8">
    <location>
        <begin position="146"/>
        <end position="165"/>
    </location>
</feature>
<comment type="caution">
    <text evidence="11">The sequence shown here is derived from an EMBL/GenBank/DDBJ whole genome shotgun (WGS) entry which is preliminary data.</text>
</comment>
<feature type="transmembrane region" description="Helical" evidence="8">
    <location>
        <begin position="112"/>
        <end position="134"/>
    </location>
</feature>
<evidence type="ECO:0000256" key="5">
    <source>
        <dbReference type="ARBA" id="ARBA00022692"/>
    </source>
</evidence>